<feature type="binding site" evidence="12">
    <location>
        <position position="111"/>
    </location>
    <ligand>
        <name>FAD</name>
        <dbReference type="ChEBI" id="CHEBI:57692"/>
    </ligand>
</feature>
<keyword evidence="7 13" id="KW-0560">Oxidoreductase</keyword>
<dbReference type="GO" id="GO:0090524">
    <property type="term" value="F:cytochrome-b5 reductase activity, acting on NADH"/>
    <property type="evidence" value="ECO:0007669"/>
    <property type="project" value="UniProtKB-EC"/>
</dbReference>
<keyword evidence="8" id="KW-0756">Sterol biosynthesis</keyword>
<dbReference type="CDD" id="cd06183">
    <property type="entry name" value="cyt_b5_reduct_like"/>
    <property type="match status" value="1"/>
</dbReference>
<dbReference type="Gene3D" id="2.40.30.10">
    <property type="entry name" value="Translation factors"/>
    <property type="match status" value="1"/>
</dbReference>
<dbReference type="KEGG" id="vde:111252226"/>
<dbReference type="EnsemblMetazoa" id="XM_022809709">
    <property type="protein sequence ID" value="XP_022665444"/>
    <property type="gene ID" value="LOC111252226"/>
</dbReference>
<sequence length="301" mass="33994">MSDRAMLFSVVVASGAAIAVYLYFFLRNRKVNKKLLQDPDVKYPVPLMDKKELSHDTRRFRFGLPTEQYRLGLPVGQHINLITKTNNELVIRAYTPVSSDDETGYFDLVVKVYFKNTHPKFPDGGKMTQYLENMKIGDCIDVRGPNGLLVYSGPGTFTIRANKKTPPEIRTANKVGMIAGGSGLTPMYQLIKHALKNPSDKTQFKLIYANQTPDDILCREDLELWARQYPDRVSVYYTVDRPTEGWKGGIGFVNADMMKTNLPPPSDDTIILMCGPPPMIKFACIPNLDALGYTEKMKFSY</sequence>
<evidence type="ECO:0000256" key="1">
    <source>
        <dbReference type="ARBA" id="ARBA00001974"/>
    </source>
</evidence>
<dbReference type="Pfam" id="PF00175">
    <property type="entry name" value="NAD_binding_1"/>
    <property type="match status" value="1"/>
</dbReference>
<dbReference type="InterPro" id="IPR017938">
    <property type="entry name" value="Riboflavin_synthase-like_b-brl"/>
</dbReference>
<feature type="binding site" evidence="12">
    <location>
        <position position="92"/>
    </location>
    <ligand>
        <name>FAD</name>
        <dbReference type="ChEBI" id="CHEBI:57692"/>
    </ligand>
</feature>
<reference evidence="16" key="1">
    <citation type="submission" date="2021-01" db="UniProtKB">
        <authorList>
            <consortium name="EnsemblMetazoa"/>
        </authorList>
    </citation>
    <scope>IDENTIFICATION</scope>
</reference>
<keyword evidence="14" id="KW-1133">Transmembrane helix</keyword>
<keyword evidence="14" id="KW-0472">Membrane</keyword>
<dbReference type="PANTHER" id="PTHR19370:SF185">
    <property type="entry name" value="NADH-CYTOCHROME B5 REDUCTASE"/>
    <property type="match status" value="1"/>
</dbReference>
<dbReference type="Pfam" id="PF00970">
    <property type="entry name" value="FAD_binding_6"/>
    <property type="match status" value="1"/>
</dbReference>
<evidence type="ECO:0000256" key="11">
    <source>
        <dbReference type="ARBA" id="ARBA00023221"/>
    </source>
</evidence>
<dbReference type="OMA" id="KGRFSYK"/>
<evidence type="ECO:0000256" key="13">
    <source>
        <dbReference type="RuleBase" id="RU361226"/>
    </source>
</evidence>
<evidence type="ECO:0000256" key="14">
    <source>
        <dbReference type="SAM" id="Phobius"/>
    </source>
</evidence>
<evidence type="ECO:0000313" key="17">
    <source>
        <dbReference type="Proteomes" id="UP000594260"/>
    </source>
</evidence>
<dbReference type="InterPro" id="IPR017927">
    <property type="entry name" value="FAD-bd_FR_type"/>
</dbReference>
<evidence type="ECO:0000256" key="2">
    <source>
        <dbReference type="ARBA" id="ARBA00006105"/>
    </source>
</evidence>
<dbReference type="RefSeq" id="XP_022665444.1">
    <property type="nucleotide sequence ID" value="XM_022809709.1"/>
</dbReference>
<evidence type="ECO:0000256" key="12">
    <source>
        <dbReference type="PIRSR" id="PIRSR601834-1"/>
    </source>
</evidence>
<evidence type="ECO:0000313" key="16">
    <source>
        <dbReference type="EnsemblMetazoa" id="XP_022665444"/>
    </source>
</evidence>
<dbReference type="InterPro" id="IPR039261">
    <property type="entry name" value="FNR_nucleotide-bd"/>
</dbReference>
<evidence type="ECO:0000256" key="5">
    <source>
        <dbReference type="ARBA" id="ARBA00022827"/>
    </source>
</evidence>
<feature type="domain" description="FAD-binding FR-type" evidence="15">
    <location>
        <begin position="40"/>
        <end position="152"/>
    </location>
</feature>
<dbReference type="SUPFAM" id="SSF52343">
    <property type="entry name" value="Ferredoxin reductase-like, C-terminal NADP-linked domain"/>
    <property type="match status" value="1"/>
</dbReference>
<protein>
    <recommendedName>
        <fullName evidence="13">NADH-cytochrome b5 reductase</fullName>
        <ecNumber evidence="13">1.6.2.2</ecNumber>
    </recommendedName>
</protein>
<accession>A0A7M7KLG2</accession>
<dbReference type="Gene3D" id="3.40.50.80">
    <property type="entry name" value="Nucleotide-binding domain of ferredoxin-NADP reductase (FNR) module"/>
    <property type="match status" value="1"/>
</dbReference>
<feature type="binding site" evidence="12">
    <location>
        <position position="94"/>
    </location>
    <ligand>
        <name>FAD</name>
        <dbReference type="ChEBI" id="CHEBI:57692"/>
    </ligand>
</feature>
<name>A0A7M7KLG2_VARDE</name>
<keyword evidence="6" id="KW-0752">Steroid biosynthesis</keyword>
<evidence type="ECO:0000256" key="6">
    <source>
        <dbReference type="ARBA" id="ARBA00022955"/>
    </source>
</evidence>
<keyword evidence="14" id="KW-0812">Transmembrane</keyword>
<dbReference type="PRINTS" id="PR00406">
    <property type="entry name" value="CYTB5RDTASE"/>
</dbReference>
<keyword evidence="3" id="KW-0444">Lipid biosynthesis</keyword>
<dbReference type="FunCoup" id="A0A7M7KLG2">
    <property type="interactions" value="943"/>
</dbReference>
<feature type="transmembrane region" description="Helical" evidence="14">
    <location>
        <begin position="6"/>
        <end position="26"/>
    </location>
</feature>
<organism evidence="16 17">
    <name type="scientific">Varroa destructor</name>
    <name type="common">Honeybee mite</name>
    <dbReference type="NCBI Taxonomy" id="109461"/>
    <lineage>
        <taxon>Eukaryota</taxon>
        <taxon>Metazoa</taxon>
        <taxon>Ecdysozoa</taxon>
        <taxon>Arthropoda</taxon>
        <taxon>Chelicerata</taxon>
        <taxon>Arachnida</taxon>
        <taxon>Acari</taxon>
        <taxon>Parasitiformes</taxon>
        <taxon>Mesostigmata</taxon>
        <taxon>Gamasina</taxon>
        <taxon>Dermanyssoidea</taxon>
        <taxon>Varroidae</taxon>
        <taxon>Varroa</taxon>
    </lineage>
</organism>
<evidence type="ECO:0000256" key="4">
    <source>
        <dbReference type="ARBA" id="ARBA00022630"/>
    </source>
</evidence>
<dbReference type="GO" id="GO:0005739">
    <property type="term" value="C:mitochondrion"/>
    <property type="evidence" value="ECO:0007669"/>
    <property type="project" value="TreeGrafter"/>
</dbReference>
<dbReference type="InterPro" id="IPR001433">
    <property type="entry name" value="OxRdtase_FAD/NAD-bd"/>
</dbReference>
<evidence type="ECO:0000256" key="3">
    <source>
        <dbReference type="ARBA" id="ARBA00022516"/>
    </source>
</evidence>
<dbReference type="GeneID" id="111252226"/>
<dbReference type="PRINTS" id="PR00371">
    <property type="entry name" value="FPNCR"/>
</dbReference>
<dbReference type="OrthoDB" id="432685at2759"/>
<comment type="cofactor">
    <cofactor evidence="1 12 13">
        <name>FAD</name>
        <dbReference type="ChEBI" id="CHEBI:57692"/>
    </cofactor>
</comment>
<dbReference type="InterPro" id="IPR001709">
    <property type="entry name" value="Flavoprot_Pyr_Nucl_cyt_Rdtase"/>
</dbReference>
<keyword evidence="17" id="KW-1185">Reference proteome</keyword>
<keyword evidence="10" id="KW-1207">Sterol metabolism</keyword>
<dbReference type="PROSITE" id="PS51384">
    <property type="entry name" value="FAD_FR"/>
    <property type="match status" value="1"/>
</dbReference>
<feature type="binding site" evidence="12">
    <location>
        <position position="127"/>
    </location>
    <ligand>
        <name>FAD</name>
        <dbReference type="ChEBI" id="CHEBI:57692"/>
    </ligand>
</feature>
<evidence type="ECO:0000256" key="7">
    <source>
        <dbReference type="ARBA" id="ARBA00023002"/>
    </source>
</evidence>
<dbReference type="GO" id="GO:0016126">
    <property type="term" value="P:sterol biosynthetic process"/>
    <property type="evidence" value="ECO:0007669"/>
    <property type="project" value="UniProtKB-KW"/>
</dbReference>
<comment type="catalytic activity">
    <reaction evidence="13">
        <text>2 Fe(III)-[cytochrome b5] + NADH = 2 Fe(II)-[cytochrome b5] + NAD(+) + H(+)</text>
        <dbReference type="Rhea" id="RHEA:46680"/>
        <dbReference type="Rhea" id="RHEA-COMP:10438"/>
        <dbReference type="Rhea" id="RHEA-COMP:10439"/>
        <dbReference type="ChEBI" id="CHEBI:15378"/>
        <dbReference type="ChEBI" id="CHEBI:29033"/>
        <dbReference type="ChEBI" id="CHEBI:29034"/>
        <dbReference type="ChEBI" id="CHEBI:57540"/>
        <dbReference type="ChEBI" id="CHEBI:57945"/>
        <dbReference type="EC" id="1.6.2.2"/>
    </reaction>
</comment>
<proteinExistence type="inferred from homology"/>
<evidence type="ECO:0000256" key="10">
    <source>
        <dbReference type="ARBA" id="ARBA00023166"/>
    </source>
</evidence>
<comment type="similarity">
    <text evidence="2 13">Belongs to the flavoprotein pyridine nucleotide cytochrome reductase family.</text>
</comment>
<feature type="binding site" evidence="12">
    <location>
        <position position="114"/>
    </location>
    <ligand>
        <name>FAD</name>
        <dbReference type="ChEBI" id="CHEBI:57692"/>
    </ligand>
</feature>
<feature type="binding site" evidence="12">
    <location>
        <position position="109"/>
    </location>
    <ligand>
        <name>FAD</name>
        <dbReference type="ChEBI" id="CHEBI:57692"/>
    </ligand>
</feature>
<dbReference type="FunFam" id="2.40.30.10:FF:000021">
    <property type="entry name" value="NADH-cytochrome b5 reductase"/>
    <property type="match status" value="1"/>
</dbReference>
<dbReference type="EC" id="1.6.2.2" evidence="13"/>
<dbReference type="PANTHER" id="PTHR19370">
    <property type="entry name" value="NADH-CYTOCHROME B5 REDUCTASE"/>
    <property type="match status" value="1"/>
</dbReference>
<dbReference type="AlphaFoldDB" id="A0A7M7KLG2"/>
<feature type="binding site" evidence="12">
    <location>
        <position position="126"/>
    </location>
    <ligand>
        <name>FAD</name>
        <dbReference type="ChEBI" id="CHEBI:57692"/>
    </ligand>
</feature>
<dbReference type="InParanoid" id="A0A7M7KLG2"/>
<feature type="binding site" evidence="12">
    <location>
        <position position="185"/>
    </location>
    <ligand>
        <name>FAD</name>
        <dbReference type="ChEBI" id="CHEBI:57692"/>
    </ligand>
</feature>
<dbReference type="GO" id="GO:0071949">
    <property type="term" value="F:FAD binding"/>
    <property type="evidence" value="ECO:0007669"/>
    <property type="project" value="TreeGrafter"/>
</dbReference>
<dbReference type="FunFam" id="3.40.50.80:FF:000005">
    <property type="entry name" value="NADH-cytochrome b5 reductase"/>
    <property type="match status" value="1"/>
</dbReference>
<keyword evidence="6" id="KW-0443">Lipid metabolism</keyword>
<keyword evidence="5 12" id="KW-0274">FAD</keyword>
<keyword evidence="4 12" id="KW-0285">Flavoprotein</keyword>
<dbReference type="InterPro" id="IPR008333">
    <property type="entry name" value="Cbr1-like_FAD-bd_dom"/>
</dbReference>
<keyword evidence="9 13" id="KW-0520">NAD</keyword>
<dbReference type="SUPFAM" id="SSF63380">
    <property type="entry name" value="Riboflavin synthase domain-like"/>
    <property type="match status" value="1"/>
</dbReference>
<evidence type="ECO:0000256" key="8">
    <source>
        <dbReference type="ARBA" id="ARBA00023011"/>
    </source>
</evidence>
<dbReference type="Proteomes" id="UP000594260">
    <property type="component" value="Unplaced"/>
</dbReference>
<dbReference type="InterPro" id="IPR001834">
    <property type="entry name" value="CBR-like"/>
</dbReference>
<evidence type="ECO:0000259" key="15">
    <source>
        <dbReference type="PROSITE" id="PS51384"/>
    </source>
</evidence>
<keyword evidence="11" id="KW-0753">Steroid metabolism</keyword>
<evidence type="ECO:0000256" key="9">
    <source>
        <dbReference type="ARBA" id="ARBA00023027"/>
    </source>
</evidence>